<organism evidence="3 4">
    <name type="scientific">Phytopseudomonas argentinensis</name>
    <dbReference type="NCBI Taxonomy" id="289370"/>
    <lineage>
        <taxon>Bacteria</taxon>
        <taxon>Pseudomonadati</taxon>
        <taxon>Pseudomonadota</taxon>
        <taxon>Gammaproteobacteria</taxon>
        <taxon>Pseudomonadales</taxon>
        <taxon>Pseudomonadaceae</taxon>
        <taxon>Phytopseudomonas</taxon>
    </lineage>
</organism>
<accession>A0A1I3MGL1</accession>
<protein>
    <submittedName>
        <fullName evidence="3">Prepilin peptidase CpaA</fullName>
    </submittedName>
</protein>
<keyword evidence="4" id="KW-1185">Reference proteome</keyword>
<evidence type="ECO:0000313" key="4">
    <source>
        <dbReference type="Proteomes" id="UP000183018"/>
    </source>
</evidence>
<feature type="transmembrane region" description="Helical" evidence="1">
    <location>
        <begin position="53"/>
        <end position="71"/>
    </location>
</feature>
<dbReference type="EMBL" id="FORC01000003">
    <property type="protein sequence ID" value="SFI96244.1"/>
    <property type="molecule type" value="Genomic_DNA"/>
</dbReference>
<evidence type="ECO:0000313" key="3">
    <source>
        <dbReference type="EMBL" id="SFI96244.1"/>
    </source>
</evidence>
<sequence length="160" mass="16819">MAYFLLLGWMAACALQDARQRRISNLLTLGALAAALLHLLYFGSSITGASPQAATLALGVACLLSLPGYLARQMGAGDVKMLLALGAASDVSYLLFSVIGAAVAQVSWLSLLRIRPAIGLTLPETWIYLRTTAGNKTPYAPFVCAGFVIFGIGLWITGKA</sequence>
<dbReference type="InterPro" id="IPR000045">
    <property type="entry name" value="Prepilin_IV_endopep_pep"/>
</dbReference>
<name>A0A1I3MGL1_9GAMM</name>
<dbReference type="AlphaFoldDB" id="A0A1I3MGL1"/>
<dbReference type="RefSeq" id="WP_074886724.1">
    <property type="nucleotide sequence ID" value="NZ_FORC01000003.1"/>
</dbReference>
<reference evidence="4" key="1">
    <citation type="submission" date="2016-10" db="EMBL/GenBank/DDBJ databases">
        <authorList>
            <person name="Varghese N."/>
            <person name="Submissions S."/>
        </authorList>
    </citation>
    <scope>NUCLEOTIDE SEQUENCE [LARGE SCALE GENOMIC DNA]</scope>
    <source>
        <strain evidence="4">LMG 22563</strain>
    </source>
</reference>
<feature type="transmembrane region" description="Helical" evidence="1">
    <location>
        <begin position="91"/>
        <end position="112"/>
    </location>
</feature>
<dbReference type="GO" id="GO:0016020">
    <property type="term" value="C:membrane"/>
    <property type="evidence" value="ECO:0007669"/>
    <property type="project" value="InterPro"/>
</dbReference>
<keyword evidence="1" id="KW-0472">Membrane</keyword>
<dbReference type="Gene3D" id="1.20.120.1220">
    <property type="match status" value="1"/>
</dbReference>
<feature type="transmembrane region" description="Helical" evidence="1">
    <location>
        <begin position="23"/>
        <end position="41"/>
    </location>
</feature>
<keyword evidence="1" id="KW-0812">Transmembrane</keyword>
<dbReference type="GO" id="GO:0004190">
    <property type="term" value="F:aspartic-type endopeptidase activity"/>
    <property type="evidence" value="ECO:0007669"/>
    <property type="project" value="InterPro"/>
</dbReference>
<evidence type="ECO:0000256" key="1">
    <source>
        <dbReference type="SAM" id="Phobius"/>
    </source>
</evidence>
<gene>
    <name evidence="3" type="ORF">SAMN05216602_3465</name>
</gene>
<feature type="transmembrane region" description="Helical" evidence="1">
    <location>
        <begin position="139"/>
        <end position="158"/>
    </location>
</feature>
<dbReference type="Proteomes" id="UP000183018">
    <property type="component" value="Unassembled WGS sequence"/>
</dbReference>
<dbReference type="STRING" id="289370.SAMN05216602_3465"/>
<keyword evidence="1" id="KW-1133">Transmembrane helix</keyword>
<proteinExistence type="predicted"/>
<evidence type="ECO:0000259" key="2">
    <source>
        <dbReference type="Pfam" id="PF01478"/>
    </source>
</evidence>
<dbReference type="Pfam" id="PF01478">
    <property type="entry name" value="Peptidase_A24"/>
    <property type="match status" value="1"/>
</dbReference>
<feature type="domain" description="Prepilin type IV endopeptidase peptidase" evidence="2">
    <location>
        <begin position="5"/>
        <end position="105"/>
    </location>
</feature>